<proteinExistence type="predicted"/>
<dbReference type="EMBL" id="NPDS01000004">
    <property type="protein sequence ID" value="PJZ57243.1"/>
    <property type="molecule type" value="Genomic_DNA"/>
</dbReference>
<sequence length="143" mass="16774">MRSHITVLIHSSTKDIYTSLKQALEPHRLNEDKIESIRSHHWDYWIFPDEPALFDKELEASYPNASSEILENSSYVRNLPEDYSTSGIIRLDGAWIDLQDFGWKMLKKPSSDNDKAWKKWVRHFGQILDENSDQICVQVNIHC</sequence>
<evidence type="ECO:0000313" key="2">
    <source>
        <dbReference type="Proteomes" id="UP000231879"/>
    </source>
</evidence>
<accession>A0ABX4NQI5</accession>
<gene>
    <name evidence="1" type="ORF">CH367_10960</name>
</gene>
<dbReference type="Proteomes" id="UP000231879">
    <property type="component" value="Unassembled WGS sequence"/>
</dbReference>
<comment type="caution">
    <text evidence="1">The sequence shown here is derived from an EMBL/GenBank/DDBJ whole genome shotgun (WGS) entry which is preliminary data.</text>
</comment>
<keyword evidence="2" id="KW-1185">Reference proteome</keyword>
<evidence type="ECO:0000313" key="1">
    <source>
        <dbReference type="EMBL" id="PJZ57243.1"/>
    </source>
</evidence>
<protein>
    <submittedName>
        <fullName evidence="1">Uncharacterized protein</fullName>
    </submittedName>
</protein>
<reference evidence="1 2" key="1">
    <citation type="submission" date="2017-07" db="EMBL/GenBank/DDBJ databases">
        <title>Leptospira spp. isolated from tropical soils.</title>
        <authorList>
            <person name="Thibeaux R."/>
            <person name="Iraola G."/>
            <person name="Ferres I."/>
            <person name="Bierque E."/>
            <person name="Girault D."/>
            <person name="Soupe-Gilbert M.-E."/>
            <person name="Picardeau M."/>
            <person name="Goarant C."/>
        </authorList>
    </citation>
    <scope>NUCLEOTIDE SEQUENCE [LARGE SCALE GENOMIC DNA]</scope>
    <source>
        <strain evidence="1 2">FH4-C-A1</strain>
    </source>
</reference>
<name>A0ABX4NQI5_9LEPT</name>
<organism evidence="1 2">
    <name type="scientific">Leptospira barantonii</name>
    <dbReference type="NCBI Taxonomy" id="2023184"/>
    <lineage>
        <taxon>Bacteria</taxon>
        <taxon>Pseudomonadati</taxon>
        <taxon>Spirochaetota</taxon>
        <taxon>Spirochaetia</taxon>
        <taxon>Leptospirales</taxon>
        <taxon>Leptospiraceae</taxon>
        <taxon>Leptospira</taxon>
    </lineage>
</organism>